<dbReference type="InParanoid" id="Q0V2P2"/>
<proteinExistence type="predicted"/>
<gene>
    <name evidence="1" type="ORF">SNOG_01722</name>
</gene>
<dbReference type="RefSeq" id="XP_001792354.1">
    <property type="nucleotide sequence ID" value="XM_001792302.1"/>
</dbReference>
<protein>
    <submittedName>
        <fullName evidence="1">Uncharacterized protein</fullName>
    </submittedName>
</protein>
<reference evidence="2" key="1">
    <citation type="journal article" date="2007" name="Plant Cell">
        <title>Dothideomycete-plant interactions illuminated by genome sequencing and EST analysis of the wheat pathogen Stagonospora nodorum.</title>
        <authorList>
            <person name="Hane J.K."/>
            <person name="Lowe R.G."/>
            <person name="Solomon P.S."/>
            <person name="Tan K.C."/>
            <person name="Schoch C.L."/>
            <person name="Spatafora J.W."/>
            <person name="Crous P.W."/>
            <person name="Kodira C."/>
            <person name="Birren B.W."/>
            <person name="Galagan J.E."/>
            <person name="Torriani S.F."/>
            <person name="McDonald B.A."/>
            <person name="Oliver R.P."/>
        </authorList>
    </citation>
    <scope>NUCLEOTIDE SEQUENCE [LARGE SCALE GENOMIC DNA]</scope>
    <source>
        <strain evidence="2">SN15 / ATCC MYA-4574 / FGSC 10173</strain>
    </source>
</reference>
<dbReference type="AlphaFoldDB" id="Q0V2P2"/>
<dbReference type="KEGG" id="pno:SNOG_01722"/>
<organism evidence="1 2">
    <name type="scientific">Phaeosphaeria nodorum (strain SN15 / ATCC MYA-4574 / FGSC 10173)</name>
    <name type="common">Glume blotch fungus</name>
    <name type="synonym">Parastagonospora nodorum</name>
    <dbReference type="NCBI Taxonomy" id="321614"/>
    <lineage>
        <taxon>Eukaryota</taxon>
        <taxon>Fungi</taxon>
        <taxon>Dikarya</taxon>
        <taxon>Ascomycota</taxon>
        <taxon>Pezizomycotina</taxon>
        <taxon>Dothideomycetes</taxon>
        <taxon>Pleosporomycetidae</taxon>
        <taxon>Pleosporales</taxon>
        <taxon>Pleosporineae</taxon>
        <taxon>Phaeosphaeriaceae</taxon>
        <taxon>Parastagonospora</taxon>
    </lineage>
</organism>
<evidence type="ECO:0000313" key="2">
    <source>
        <dbReference type="Proteomes" id="UP000001055"/>
    </source>
</evidence>
<evidence type="ECO:0000313" key="1">
    <source>
        <dbReference type="EMBL" id="EAT91371.1"/>
    </source>
</evidence>
<accession>Q0V2P2</accession>
<sequence>MPRGQERRGSSVLEYDLRPFASLPCCLLHSVALHDSAVVEQPSARRHNFAQHAASQWHAAQRIEIGGLLTLIDRNLVNATAERAPSRIHSFISTCELAALSPSILRRLLSLAAGPANLRLSNVVPGCCGTLGFEPPVTPSVRPNCAKTEPSQPIERGQRRPIWPDEASSMVLVR</sequence>
<dbReference type="VEuPathDB" id="FungiDB:JI435_017220"/>
<dbReference type="Proteomes" id="UP000001055">
    <property type="component" value="Unassembled WGS sequence"/>
</dbReference>
<dbReference type="EMBL" id="CH445326">
    <property type="protein sequence ID" value="EAT91371.1"/>
    <property type="molecule type" value="Genomic_DNA"/>
</dbReference>
<name>Q0V2P2_PHANO</name>
<dbReference type="GeneID" id="5969199"/>